<dbReference type="OrthoDB" id="2851338at2759"/>
<organism evidence="1 2">
    <name type="scientific">Aspergillus niger</name>
    <dbReference type="NCBI Taxonomy" id="5061"/>
    <lineage>
        <taxon>Eukaryota</taxon>
        <taxon>Fungi</taxon>
        <taxon>Dikarya</taxon>
        <taxon>Ascomycota</taxon>
        <taxon>Pezizomycotina</taxon>
        <taxon>Eurotiomycetes</taxon>
        <taxon>Eurotiomycetidae</taxon>
        <taxon>Eurotiales</taxon>
        <taxon>Aspergillaceae</taxon>
        <taxon>Aspergillus</taxon>
        <taxon>Aspergillus subgen. Circumdati</taxon>
    </lineage>
</organism>
<dbReference type="RefSeq" id="XP_059606002.1">
    <property type="nucleotide sequence ID" value="XM_059746063.1"/>
</dbReference>
<proteinExistence type="predicted"/>
<dbReference type="VEuPathDB" id="FungiDB:ATCC64974_60030"/>
<evidence type="ECO:0000313" key="1">
    <source>
        <dbReference type="EMBL" id="TPR09451.1"/>
    </source>
</evidence>
<accession>A0A254TSY9</accession>
<evidence type="ECO:0000313" key="2">
    <source>
        <dbReference type="Proteomes" id="UP000197666"/>
    </source>
</evidence>
<gene>
    <name evidence="3" type="ORF">An02g01340</name>
    <name evidence="1" type="ORF">CAN33_009250</name>
</gene>
<reference evidence="1" key="2">
    <citation type="submission" date="2019-02" db="EMBL/GenBank/DDBJ databases">
        <title>FDA dAtabase for Regulatory Grade micrObial Sequences (FDA-ARGOS): Supporting development and validation of Infectious Disease Dx tests.</title>
        <authorList>
            <person name="Kerrigan L."/>
            <person name="Tallon L.J."/>
            <person name="Sadzewicz L."/>
            <person name="Sengamalay N."/>
            <person name="Ott S."/>
            <person name="Godinez A."/>
            <person name="Nagaraj S."/>
            <person name="Vavikolanu K."/>
            <person name="Vyas G."/>
            <person name="Nadendla S."/>
            <person name="Aluvathingal J."/>
            <person name="Sichtig H."/>
        </authorList>
    </citation>
    <scope>NUCLEOTIDE SEQUENCE</scope>
    <source>
        <strain evidence="1">FDAARGOS_311</strain>
    </source>
</reference>
<reference evidence="3" key="3">
    <citation type="submission" date="2025-02" db="EMBL/GenBank/DDBJ databases">
        <authorList>
            <consortium name="NCBI Genome Project"/>
        </authorList>
    </citation>
    <scope>NUCLEOTIDE SEQUENCE</scope>
</reference>
<dbReference type="GeneID" id="84590218"/>
<protein>
    <submittedName>
        <fullName evidence="1 3">Uncharacterized protein</fullName>
    </submittedName>
</protein>
<evidence type="ECO:0000313" key="3">
    <source>
        <dbReference type="RefSeq" id="XP_059606002.1"/>
    </source>
</evidence>
<dbReference type="VEuPathDB" id="FungiDB:ASPNIDRAFT2_1164778"/>
<name>A0A254TSY9_ASPNG</name>
<dbReference type="AlphaFoldDB" id="A0A254TSY9"/>
<reference evidence="2" key="1">
    <citation type="submission" date="2018-10" db="EMBL/GenBank/DDBJ databases">
        <title>FDA dAtabase for Regulatory Grade micrObial Sequences (FDA-ARGOS): Supporting development and validation of Infectious Disease Dx tests.</title>
        <authorList>
            <person name="Kerrigan L."/>
            <person name="Tallon L."/>
            <person name="Sadzewicz L."/>
            <person name="Sengamalay N."/>
            <person name="Ott S."/>
            <person name="Godinez A."/>
            <person name="Nagaraj S."/>
            <person name="Vavikolanu K."/>
            <person name="Nadendla S."/>
            <person name="George J."/>
            <person name="Sichtig H."/>
        </authorList>
    </citation>
    <scope>NUCLEOTIDE SEQUENCE [LARGE SCALE GENOMIC DNA]</scope>
    <source>
        <strain evidence="2">FDAARGOS_311</strain>
    </source>
</reference>
<dbReference type="Proteomes" id="UP000197666">
    <property type="component" value="Unassembled WGS sequence"/>
</dbReference>
<dbReference type="EMBL" id="NKJJ02000003">
    <property type="protein sequence ID" value="TPR09451.1"/>
    <property type="molecule type" value="Genomic_DNA"/>
</dbReference>
<dbReference type="eggNOG" id="ENOG502SR7C">
    <property type="taxonomic scope" value="Eukaryota"/>
</dbReference>
<sequence length="222" mass="24747">MSTSSGLLYAASRIDPPSKISADVFNAWYDGVHVPDVLKTSGINTAVRYETAVVPQDSSPWAFLALYPVPDIEFLNTEEFASIPATSDALPGPTHSCMDIAQFDIRRYREVGKRHDLDMPTGPTSHLLTVEFDLPSHIDISDDQAVLDWFCGIYSGGTPQRVAIHEVFWAMLYPNEKPAEVPRCLAVLEFHGDENVYDEAIKEIQLVAKVGQWKLHKAFGWP</sequence>
<dbReference type="VEuPathDB" id="FungiDB:M747DRAFT_291860"/>
<dbReference type="KEGG" id="ang:An02g01340"/>
<reference evidence="3" key="4">
    <citation type="submission" date="2025-04" db="UniProtKB">
        <authorList>
            <consortium name="RefSeq"/>
        </authorList>
    </citation>
    <scope>IDENTIFICATION</scope>
</reference>
<dbReference type="VEuPathDB" id="FungiDB:An02g01340"/>